<keyword evidence="8" id="KW-0238">DNA-binding</keyword>
<evidence type="ECO:0000256" key="12">
    <source>
        <dbReference type="PROSITE-ProRule" id="PRU00191"/>
    </source>
</evidence>
<evidence type="ECO:0000256" key="4">
    <source>
        <dbReference type="ARBA" id="ARBA00022490"/>
    </source>
</evidence>
<dbReference type="InterPro" id="IPR008967">
    <property type="entry name" value="p53-like_TF_DNA-bd_sf"/>
</dbReference>
<evidence type="ECO:0000259" key="14">
    <source>
        <dbReference type="PROSITE" id="PS50001"/>
    </source>
</evidence>
<evidence type="ECO:0000256" key="5">
    <source>
        <dbReference type="ARBA" id="ARBA00022553"/>
    </source>
</evidence>
<dbReference type="InterPro" id="IPR001217">
    <property type="entry name" value="STAT"/>
</dbReference>
<keyword evidence="9" id="KW-0010">Activator</keyword>
<evidence type="ECO:0000256" key="9">
    <source>
        <dbReference type="ARBA" id="ARBA00023159"/>
    </source>
</evidence>
<dbReference type="GO" id="GO:0007165">
    <property type="term" value="P:signal transduction"/>
    <property type="evidence" value="ECO:0007669"/>
    <property type="project" value="InterPro"/>
</dbReference>
<feature type="compositionally biased region" description="Polar residues" evidence="13">
    <location>
        <begin position="407"/>
        <end position="417"/>
    </location>
</feature>
<evidence type="ECO:0000256" key="7">
    <source>
        <dbReference type="ARBA" id="ARBA00023015"/>
    </source>
</evidence>
<dbReference type="InterPro" id="IPR013800">
    <property type="entry name" value="STAT_TF_alpha"/>
</dbReference>
<feature type="compositionally biased region" description="Low complexity" evidence="13">
    <location>
        <begin position="1"/>
        <end position="28"/>
    </location>
</feature>
<dbReference type="SUPFAM" id="SSF47655">
    <property type="entry name" value="STAT"/>
    <property type="match status" value="1"/>
</dbReference>
<evidence type="ECO:0000256" key="6">
    <source>
        <dbReference type="ARBA" id="ARBA00022999"/>
    </source>
</evidence>
<dbReference type="Gene3D" id="1.20.1050.20">
    <property type="entry name" value="STAT transcription factor, all-alpha domain"/>
    <property type="match status" value="1"/>
</dbReference>
<comment type="subcellular location">
    <subcellularLocation>
        <location evidence="2">Cytoplasm</location>
    </subcellularLocation>
    <subcellularLocation>
        <location evidence="1">Nucleus</location>
    </subcellularLocation>
</comment>
<dbReference type="InterPro" id="IPR000980">
    <property type="entry name" value="SH2"/>
</dbReference>
<gene>
    <name evidence="15" type="primary">Stat92E</name>
    <name evidence="15" type="ORF">g.17032</name>
</gene>
<dbReference type="GO" id="GO:0003700">
    <property type="term" value="F:DNA-binding transcription factor activity"/>
    <property type="evidence" value="ECO:0007669"/>
    <property type="project" value="InterPro"/>
</dbReference>
<dbReference type="Pfam" id="PF21354">
    <property type="entry name" value="STAT_linker"/>
    <property type="match status" value="1"/>
</dbReference>
<dbReference type="CDD" id="cd09919">
    <property type="entry name" value="SH2_STAT_family"/>
    <property type="match status" value="1"/>
</dbReference>
<dbReference type="Gene3D" id="3.30.505.10">
    <property type="entry name" value="SH2 domain"/>
    <property type="match status" value="1"/>
</dbReference>
<dbReference type="SUPFAM" id="SSF49417">
    <property type="entry name" value="p53-like transcription factors"/>
    <property type="match status" value="2"/>
</dbReference>
<evidence type="ECO:0000256" key="13">
    <source>
        <dbReference type="SAM" id="MobiDB-lite"/>
    </source>
</evidence>
<feature type="compositionally biased region" description="Polar residues" evidence="13">
    <location>
        <begin position="852"/>
        <end position="870"/>
    </location>
</feature>
<dbReference type="EMBL" id="GGYP01004520">
    <property type="protein sequence ID" value="MDE49291.1"/>
    <property type="molecule type" value="Transcribed_RNA"/>
</dbReference>
<dbReference type="GO" id="GO:0005737">
    <property type="term" value="C:cytoplasm"/>
    <property type="evidence" value="ECO:0007669"/>
    <property type="project" value="UniProtKB-SubCell"/>
</dbReference>
<evidence type="ECO:0000256" key="1">
    <source>
        <dbReference type="ARBA" id="ARBA00004123"/>
    </source>
</evidence>
<feature type="region of interest" description="Disordered" evidence="13">
    <location>
        <begin position="372"/>
        <end position="453"/>
    </location>
</feature>
<sequence>MDPLMQQQHLLMQQQQQQQQQQLQSQQQTFRPHPHSKQHYQDRIQTMTIKNGSQDMNYQHHPSNDNIDAVMQQLMILVRKTQDTDELVQQTRLGYEDFVIHLQTRSRIMQGMQGYPDAHYGSGVSTKEHLATIEKELRVKAAGLNQSRRDLLAAQWAIFDQLSGIQERILFEYLPRWHHEQQLINNGVQLESISLDLIQSWIERIVDIIWRIKNQIKGLQLTLTDKPNVPFDMDDLERFVVEINRALETLILESFVVEKQPPQVMKTNTRFSATVRFLCGNKLNVQMINPTVKALILSEQNARTVIKYHKQLINQSWASFDGRWSTAASHQQQQPAAGIPHIHAQTNTMTQQQQLQQFADSSVGAKIEQPLHQTYNGPTINPMSAASMSNDSSMMAASPDQPMALGDNQSPTHSQMAFFQQQHPPQSHQFQPQAYATPPQQQQQQQQQMSQHQPSIISNMTGHQQYGITEIGYNPDVPMNSKEFESSGGILNNSSILEYHDASGQMVSHFRNMQLKKIKRAEKKGTESVMDEKFVLLFFTEFRIADDSFLPYSTKTNGTSRVKRGDLLYHILAFSLPVVVIVHGNQEAHAWATVTWHNAFAKADEVLYKVPDRVTWRELGNVLSEKFRSATGRGLSHQNLKYLASKVYRNRADNDDILITWGQFSKEPLSDKSFTFWEWFHSIYKLTKDYLSPLWKAERIFGFVGKKGCVDLLLGSAYAEPAPIGTFLLRFSETELGGITIAWVSSSDLSAMMPSLEDRVQISRNSPTNASTNVVMHLEPFYAKDLTTRPLADRIRDLKDLIYLYPSIPKDEAFEAYYTPIKIEPTPKSQESYVKALLVTTLAKNYPGAHSGAQTETSMTPNSVSQSSPDNYYQDNMSSNDVMESSFCPYGDFSYTIQ</sequence>
<dbReference type="PANTHER" id="PTHR11801">
    <property type="entry name" value="SIGNAL TRANSDUCER AND ACTIVATOR OF TRANSCRIPTION"/>
    <property type="match status" value="1"/>
</dbReference>
<dbReference type="GO" id="GO:0005634">
    <property type="term" value="C:nucleus"/>
    <property type="evidence" value="ECO:0007669"/>
    <property type="project" value="UniProtKB-SubCell"/>
</dbReference>
<keyword evidence="5" id="KW-0597">Phosphoprotein</keyword>
<evidence type="ECO:0000256" key="10">
    <source>
        <dbReference type="ARBA" id="ARBA00023163"/>
    </source>
</evidence>
<dbReference type="InterPro" id="IPR048988">
    <property type="entry name" value="STAT_linker"/>
</dbReference>
<keyword evidence="4" id="KW-0963">Cytoplasm</keyword>
<keyword evidence="7" id="KW-0805">Transcription regulation</keyword>
<dbReference type="InterPro" id="IPR036860">
    <property type="entry name" value="SH2_dom_sf"/>
</dbReference>
<dbReference type="InterPro" id="IPR012345">
    <property type="entry name" value="STAT_TF_DNA-bd_N"/>
</dbReference>
<keyword evidence="11" id="KW-0539">Nucleus</keyword>
<comment type="similarity">
    <text evidence="3">Belongs to the transcription factor STAT family.</text>
</comment>
<evidence type="ECO:0000256" key="2">
    <source>
        <dbReference type="ARBA" id="ARBA00004496"/>
    </source>
</evidence>
<evidence type="ECO:0000256" key="11">
    <source>
        <dbReference type="ARBA" id="ARBA00023242"/>
    </source>
</evidence>
<protein>
    <submittedName>
        <fullName evidence="15">Signal transducer and transcription activator</fullName>
    </submittedName>
</protein>
<evidence type="ECO:0000313" key="15">
    <source>
        <dbReference type="EMBL" id="MDE49291.1"/>
    </source>
</evidence>
<dbReference type="Gene3D" id="2.60.40.630">
    <property type="entry name" value="STAT transcription factor, DNA-binding domain"/>
    <property type="match status" value="2"/>
</dbReference>
<feature type="domain" description="SH2" evidence="14">
    <location>
        <begin position="695"/>
        <end position="821"/>
    </location>
</feature>
<accession>A0A6G1SGE6</accession>
<dbReference type="Pfam" id="PF01017">
    <property type="entry name" value="STAT_alpha"/>
    <property type="match status" value="1"/>
</dbReference>
<feature type="compositionally biased region" description="Low complexity" evidence="13">
    <location>
        <begin position="418"/>
        <end position="453"/>
    </location>
</feature>
<reference evidence="15" key="1">
    <citation type="submission" date="2018-10" db="EMBL/GenBank/DDBJ databases">
        <title>Transcriptome assembly of Aceria tosichella (Wheat curl mite) Type 2.</title>
        <authorList>
            <person name="Scully E.D."/>
            <person name="Geib S.M."/>
            <person name="Palmer N.A."/>
            <person name="Gupta A.K."/>
            <person name="Sarath G."/>
            <person name="Tatineni S."/>
        </authorList>
    </citation>
    <scope>NUCLEOTIDE SEQUENCE</scope>
    <source>
        <strain evidence="15">LincolnNE</strain>
    </source>
</reference>
<keyword evidence="10" id="KW-0804">Transcription</keyword>
<feature type="compositionally biased region" description="Low complexity" evidence="13">
    <location>
        <begin position="381"/>
        <end position="400"/>
    </location>
</feature>
<organism evidence="15">
    <name type="scientific">Aceria tosichella</name>
    <name type="common">wheat curl mite</name>
    <dbReference type="NCBI Taxonomy" id="561515"/>
    <lineage>
        <taxon>Eukaryota</taxon>
        <taxon>Metazoa</taxon>
        <taxon>Ecdysozoa</taxon>
        <taxon>Arthropoda</taxon>
        <taxon>Chelicerata</taxon>
        <taxon>Arachnida</taxon>
        <taxon>Acari</taxon>
        <taxon>Acariformes</taxon>
        <taxon>Trombidiformes</taxon>
        <taxon>Prostigmata</taxon>
        <taxon>Eupodina</taxon>
        <taxon>Eriophyoidea</taxon>
        <taxon>Eriophyidae</taxon>
        <taxon>Eriophyinae</taxon>
        <taxon>Aceriini</taxon>
        <taxon>Aceria</taxon>
    </lineage>
</organism>
<evidence type="ECO:0000256" key="3">
    <source>
        <dbReference type="ARBA" id="ARBA00005586"/>
    </source>
</evidence>
<dbReference type="InterPro" id="IPR015988">
    <property type="entry name" value="STAT_TF_CC"/>
</dbReference>
<dbReference type="SUPFAM" id="SSF55550">
    <property type="entry name" value="SH2 domain"/>
    <property type="match status" value="1"/>
</dbReference>
<keyword evidence="6 12" id="KW-0727">SH2 domain</keyword>
<dbReference type="InterPro" id="IPR013801">
    <property type="entry name" value="STAT_TF_DNA-bd"/>
</dbReference>
<dbReference type="PROSITE" id="PS50001">
    <property type="entry name" value="SH2"/>
    <property type="match status" value="1"/>
</dbReference>
<feature type="region of interest" description="Disordered" evidence="13">
    <location>
        <begin position="1"/>
        <end position="40"/>
    </location>
</feature>
<feature type="region of interest" description="Disordered" evidence="13">
    <location>
        <begin position="849"/>
        <end position="870"/>
    </location>
</feature>
<dbReference type="Pfam" id="PF02864">
    <property type="entry name" value="STAT_bind"/>
    <property type="match status" value="2"/>
</dbReference>
<dbReference type="GO" id="GO:0003677">
    <property type="term" value="F:DNA binding"/>
    <property type="evidence" value="ECO:0007669"/>
    <property type="project" value="UniProtKB-KW"/>
</dbReference>
<dbReference type="GO" id="GO:0006357">
    <property type="term" value="P:regulation of transcription by RNA polymerase II"/>
    <property type="evidence" value="ECO:0007669"/>
    <property type="project" value="UniProtKB-ARBA"/>
</dbReference>
<proteinExistence type="inferred from homology"/>
<name>A0A6G1SGE6_9ACAR</name>
<dbReference type="AlphaFoldDB" id="A0A6G1SGE6"/>
<dbReference type="Gene3D" id="1.10.238.10">
    <property type="entry name" value="EF-hand"/>
    <property type="match status" value="1"/>
</dbReference>
<evidence type="ECO:0000256" key="8">
    <source>
        <dbReference type="ARBA" id="ARBA00023125"/>
    </source>
</evidence>